<evidence type="ECO:0000313" key="5">
    <source>
        <dbReference type="EMBL" id="TCO68872.1"/>
    </source>
</evidence>
<keyword evidence="6" id="KW-1185">Reference proteome</keyword>
<dbReference type="PANTHER" id="PTHR42756:SF1">
    <property type="entry name" value="TRANSCRIPTIONAL REPRESSOR OF EMRAB OPERON"/>
    <property type="match status" value="1"/>
</dbReference>
<evidence type="ECO:0000256" key="3">
    <source>
        <dbReference type="ARBA" id="ARBA00023163"/>
    </source>
</evidence>
<dbReference type="PANTHER" id="PTHR42756">
    <property type="entry name" value="TRANSCRIPTIONAL REGULATOR, MARR"/>
    <property type="match status" value="1"/>
</dbReference>
<dbReference type="InterPro" id="IPR036388">
    <property type="entry name" value="WH-like_DNA-bd_sf"/>
</dbReference>
<dbReference type="OrthoDB" id="166070at2"/>
<dbReference type="RefSeq" id="WP_132247974.1">
    <property type="nucleotide sequence ID" value="NZ_SLWV01000038.1"/>
</dbReference>
<dbReference type="SUPFAM" id="SSF46785">
    <property type="entry name" value="Winged helix' DNA-binding domain"/>
    <property type="match status" value="1"/>
</dbReference>
<evidence type="ECO:0000259" key="4">
    <source>
        <dbReference type="PROSITE" id="PS50995"/>
    </source>
</evidence>
<protein>
    <submittedName>
        <fullName evidence="5">DNA-binding MarR family transcriptional regulator</fullName>
    </submittedName>
</protein>
<dbReference type="PRINTS" id="PR00598">
    <property type="entry name" value="HTHMARR"/>
</dbReference>
<keyword evidence="2 5" id="KW-0238">DNA-binding</keyword>
<dbReference type="PROSITE" id="PS50995">
    <property type="entry name" value="HTH_MARR_2"/>
    <property type="match status" value="1"/>
</dbReference>
<keyword evidence="1" id="KW-0805">Transcription regulation</keyword>
<dbReference type="EMBL" id="SLWV01000038">
    <property type="protein sequence ID" value="TCO68872.1"/>
    <property type="molecule type" value="Genomic_DNA"/>
</dbReference>
<gene>
    <name evidence="5" type="ORF">EV214_13815</name>
</gene>
<dbReference type="GO" id="GO:0003700">
    <property type="term" value="F:DNA-binding transcription factor activity"/>
    <property type="evidence" value="ECO:0007669"/>
    <property type="project" value="InterPro"/>
</dbReference>
<comment type="caution">
    <text evidence="5">The sequence shown here is derived from an EMBL/GenBank/DDBJ whole genome shotgun (WGS) entry which is preliminary data.</text>
</comment>
<sequence>MNTVELNKLSEDLYNLFFYLHKKIIDPNEIAKNFSIPPSHVKAIIYLRHNGTSSISEIAKNLTISRPNMTPIIDKLIAENMVKRCDDPNDRRIIKIELTDKAHEFIKEQKEKIKIDLEKKISSLNSEDLEALSEHVVGITDIILKIK</sequence>
<feature type="domain" description="HTH marR-type" evidence="4">
    <location>
        <begin position="6"/>
        <end position="141"/>
    </location>
</feature>
<dbReference type="Gene3D" id="1.10.10.10">
    <property type="entry name" value="Winged helix-like DNA-binding domain superfamily/Winged helix DNA-binding domain"/>
    <property type="match status" value="1"/>
</dbReference>
<dbReference type="InterPro" id="IPR036390">
    <property type="entry name" value="WH_DNA-bd_sf"/>
</dbReference>
<name>A0A4R2K9Q3_9FIRM</name>
<dbReference type="Proteomes" id="UP000294919">
    <property type="component" value="Unassembled WGS sequence"/>
</dbReference>
<dbReference type="AlphaFoldDB" id="A0A4R2K9Q3"/>
<dbReference type="InterPro" id="IPR000835">
    <property type="entry name" value="HTH_MarR-typ"/>
</dbReference>
<dbReference type="SMART" id="SM00347">
    <property type="entry name" value="HTH_MARR"/>
    <property type="match status" value="1"/>
</dbReference>
<dbReference type="Pfam" id="PF01047">
    <property type="entry name" value="MarR"/>
    <property type="match status" value="1"/>
</dbReference>
<organism evidence="5 6">
    <name type="scientific">Marinisporobacter balticus</name>
    <dbReference type="NCBI Taxonomy" id="2018667"/>
    <lineage>
        <taxon>Bacteria</taxon>
        <taxon>Bacillati</taxon>
        <taxon>Bacillota</taxon>
        <taxon>Clostridia</taxon>
        <taxon>Peptostreptococcales</taxon>
        <taxon>Thermotaleaceae</taxon>
        <taxon>Marinisporobacter</taxon>
    </lineage>
</organism>
<dbReference type="GO" id="GO:0003677">
    <property type="term" value="F:DNA binding"/>
    <property type="evidence" value="ECO:0007669"/>
    <property type="project" value="UniProtKB-KW"/>
</dbReference>
<evidence type="ECO:0000256" key="1">
    <source>
        <dbReference type="ARBA" id="ARBA00023015"/>
    </source>
</evidence>
<evidence type="ECO:0000313" key="6">
    <source>
        <dbReference type="Proteomes" id="UP000294919"/>
    </source>
</evidence>
<accession>A0A4R2K9Q3</accession>
<evidence type="ECO:0000256" key="2">
    <source>
        <dbReference type="ARBA" id="ARBA00023125"/>
    </source>
</evidence>
<keyword evidence="3" id="KW-0804">Transcription</keyword>
<proteinExistence type="predicted"/>
<reference evidence="5 6" key="1">
    <citation type="submission" date="2019-03" db="EMBL/GenBank/DDBJ databases">
        <title>Genomic Encyclopedia of Type Strains, Phase IV (KMG-IV): sequencing the most valuable type-strain genomes for metagenomic binning, comparative biology and taxonomic classification.</title>
        <authorList>
            <person name="Goeker M."/>
        </authorList>
    </citation>
    <scope>NUCLEOTIDE SEQUENCE [LARGE SCALE GENOMIC DNA]</scope>
    <source>
        <strain evidence="5 6">DSM 102940</strain>
    </source>
</reference>